<protein>
    <submittedName>
        <fullName evidence="1">Uncharacterized protein</fullName>
    </submittedName>
</protein>
<dbReference type="AlphaFoldDB" id="A0A382A9E4"/>
<evidence type="ECO:0000313" key="1">
    <source>
        <dbReference type="EMBL" id="SVA98009.1"/>
    </source>
</evidence>
<sequence>MLHGSMAGKKNRAEGAIYSARKFSNSRSGDATYLGDFLYEGGVAVTAICFL</sequence>
<organism evidence="1">
    <name type="scientific">marine metagenome</name>
    <dbReference type="NCBI Taxonomy" id="408172"/>
    <lineage>
        <taxon>unclassified sequences</taxon>
        <taxon>metagenomes</taxon>
        <taxon>ecological metagenomes</taxon>
    </lineage>
</organism>
<name>A0A382A9E4_9ZZZZ</name>
<reference evidence="1" key="1">
    <citation type="submission" date="2018-05" db="EMBL/GenBank/DDBJ databases">
        <authorList>
            <person name="Lanie J.A."/>
            <person name="Ng W.-L."/>
            <person name="Kazmierczak K.M."/>
            <person name="Andrzejewski T.M."/>
            <person name="Davidsen T.M."/>
            <person name="Wayne K.J."/>
            <person name="Tettelin H."/>
            <person name="Glass J.I."/>
            <person name="Rusch D."/>
            <person name="Podicherti R."/>
            <person name="Tsui H.-C.T."/>
            <person name="Winkler M.E."/>
        </authorList>
    </citation>
    <scope>NUCLEOTIDE SEQUENCE</scope>
</reference>
<gene>
    <name evidence="1" type="ORF">METZ01_LOCUS150863</name>
</gene>
<proteinExistence type="predicted"/>
<accession>A0A382A9E4</accession>
<dbReference type="EMBL" id="UINC01024421">
    <property type="protein sequence ID" value="SVA98009.1"/>
    <property type="molecule type" value="Genomic_DNA"/>
</dbReference>